<dbReference type="GO" id="GO:0000379">
    <property type="term" value="P:tRNA-type intron splice site recognition and cleavage"/>
    <property type="evidence" value="ECO:0007669"/>
    <property type="project" value="UniProtKB-UniRule"/>
</dbReference>
<organism evidence="14">
    <name type="scientific">Clastoptera arizonana</name>
    <name type="common">Arizona spittle bug</name>
    <dbReference type="NCBI Taxonomy" id="38151"/>
    <lineage>
        <taxon>Eukaryota</taxon>
        <taxon>Metazoa</taxon>
        <taxon>Ecdysozoa</taxon>
        <taxon>Arthropoda</taxon>
        <taxon>Hexapoda</taxon>
        <taxon>Insecta</taxon>
        <taxon>Pterygota</taxon>
        <taxon>Neoptera</taxon>
        <taxon>Paraneoptera</taxon>
        <taxon>Hemiptera</taxon>
        <taxon>Auchenorrhyncha</taxon>
        <taxon>Cercopoidea</taxon>
        <taxon>Clastopteridae</taxon>
        <taxon>Clastoptera</taxon>
    </lineage>
</organism>
<evidence type="ECO:0000256" key="11">
    <source>
        <dbReference type="PIRSR" id="PIRSR017250-50"/>
    </source>
</evidence>
<feature type="active site" evidence="11">
    <location>
        <position position="241"/>
    </location>
</feature>
<dbReference type="PANTHER" id="PTHR13070">
    <property type="entry name" value="TRNA-SPLICING ENDONUCLEASE SUBUNIT SEN34-RELATED"/>
    <property type="match status" value="1"/>
</dbReference>
<dbReference type="AlphaFoldDB" id="A0A1B6CWN3"/>
<reference evidence="14" key="1">
    <citation type="submission" date="2015-12" db="EMBL/GenBank/DDBJ databases">
        <title>De novo transcriptome assembly of four potential Pierce s Disease insect vectors from Arizona vineyards.</title>
        <authorList>
            <person name="Tassone E.E."/>
        </authorList>
    </citation>
    <scope>NUCLEOTIDE SEQUENCE</scope>
</reference>
<dbReference type="InterPro" id="IPR006677">
    <property type="entry name" value="tRNA_intron_Endonuc_cat-like"/>
</dbReference>
<feature type="domain" description="tRNA intron endonuclease catalytic" evidence="12">
    <location>
        <begin position="205"/>
        <end position="288"/>
    </location>
</feature>
<dbReference type="InterPro" id="IPR059049">
    <property type="entry name" value="TSEN34_N"/>
</dbReference>
<evidence type="ECO:0000256" key="9">
    <source>
        <dbReference type="ARBA" id="ARBA00070870"/>
    </source>
</evidence>
<evidence type="ECO:0000256" key="7">
    <source>
        <dbReference type="ARBA" id="ARBA00023242"/>
    </source>
</evidence>
<evidence type="ECO:0000259" key="13">
    <source>
        <dbReference type="Pfam" id="PF26577"/>
    </source>
</evidence>
<protein>
    <recommendedName>
        <fullName evidence="9 10">tRNA-splicing endonuclease subunit Sen34</fullName>
        <ecNumber evidence="3 10">4.6.1.16</ecNumber>
    </recommendedName>
</protein>
<keyword evidence="5 10" id="KW-0819">tRNA processing</keyword>
<evidence type="ECO:0000256" key="10">
    <source>
        <dbReference type="PIRNR" id="PIRNR017250"/>
    </source>
</evidence>
<evidence type="ECO:0000256" key="4">
    <source>
        <dbReference type="ARBA" id="ARBA00022664"/>
    </source>
</evidence>
<dbReference type="GO" id="GO:0000213">
    <property type="term" value="F:tRNA-intron lyase activity"/>
    <property type="evidence" value="ECO:0007669"/>
    <property type="project" value="UniProtKB-UniRule"/>
</dbReference>
<proteinExistence type="inferred from homology"/>
<evidence type="ECO:0000256" key="3">
    <source>
        <dbReference type="ARBA" id="ARBA00012573"/>
    </source>
</evidence>
<dbReference type="InterPro" id="IPR036167">
    <property type="entry name" value="tRNA_intron_Endo_cat-like_sf"/>
</dbReference>
<dbReference type="PIRSF" id="PIRSF017250">
    <property type="entry name" value="tRNA_splic_SEN34"/>
    <property type="match status" value="1"/>
</dbReference>
<dbReference type="PANTHER" id="PTHR13070:SF0">
    <property type="entry name" value="TRNA-SPLICING ENDONUCLEASE SUBUNIT SEN34"/>
    <property type="match status" value="1"/>
</dbReference>
<feature type="active site" evidence="11">
    <location>
        <position position="233"/>
    </location>
</feature>
<dbReference type="Pfam" id="PF26577">
    <property type="entry name" value="TSEN34_N"/>
    <property type="match status" value="1"/>
</dbReference>
<dbReference type="InterPro" id="IPR016690">
    <property type="entry name" value="TSEN34"/>
</dbReference>
<dbReference type="InterPro" id="IPR011856">
    <property type="entry name" value="tRNA_endonuc-like_dom_sf"/>
</dbReference>
<sequence>MISINIVNEIGYIWNAEDWEVLRKKHRIVGNLIGSLANLPRQDQLLGLPATLLPEEITLLLEKEIAFAVCNPSLLLPPGEDIKQKYLNHKEKVKKEQTECYEKERKKQVTSMIDRIIEGKRKKLSESNVKKFKGAEDDKITEVESLEESEKVIDREEILNQELNKEVTIAPGNYLAQTFTADPWIHEDELQKVDWNFPSTSREKLKYSIFKDLWEKGYYVSSGSKFGGDFLVYPGDPIKFHAQFIVTCLEAETNFPAKDLIVYGRLGTTTRKTFVFATQLPETEEIVYQSLQWTDKF</sequence>
<dbReference type="SUPFAM" id="SSF53032">
    <property type="entry name" value="tRNA-intron endonuclease catalytic domain-like"/>
    <property type="match status" value="1"/>
</dbReference>
<dbReference type="CDD" id="cd22363">
    <property type="entry name" value="tRNA-intron_lyase_C"/>
    <property type="match status" value="1"/>
</dbReference>
<feature type="active site" evidence="11">
    <location>
        <position position="272"/>
    </location>
</feature>
<dbReference type="EMBL" id="GEDC01019705">
    <property type="protein sequence ID" value="JAS17593.1"/>
    <property type="molecule type" value="Transcribed_RNA"/>
</dbReference>
<keyword evidence="7" id="KW-0539">Nucleus</keyword>
<dbReference type="EC" id="4.6.1.16" evidence="3 10"/>
<keyword evidence="4" id="KW-0507">mRNA processing</keyword>
<dbReference type="GO" id="GO:0003676">
    <property type="term" value="F:nucleic acid binding"/>
    <property type="evidence" value="ECO:0007669"/>
    <property type="project" value="InterPro"/>
</dbReference>
<evidence type="ECO:0000313" key="14">
    <source>
        <dbReference type="EMBL" id="JAS17593.1"/>
    </source>
</evidence>
<dbReference type="InterPro" id="IPR006676">
    <property type="entry name" value="tRNA_splic"/>
</dbReference>
<comment type="similarity">
    <text evidence="2 10">Belongs to the tRNA-intron endonuclease family.</text>
</comment>
<gene>
    <name evidence="14" type="ORF">g.17494</name>
</gene>
<evidence type="ECO:0000256" key="6">
    <source>
        <dbReference type="ARBA" id="ARBA00023239"/>
    </source>
</evidence>
<dbReference type="NCBIfam" id="TIGR00324">
    <property type="entry name" value="endA"/>
    <property type="match status" value="1"/>
</dbReference>
<comment type="subcellular location">
    <subcellularLocation>
        <location evidence="1">Nucleus</location>
        <location evidence="1">Nucleolus</location>
    </subcellularLocation>
</comment>
<name>A0A1B6CWN3_9HEMI</name>
<evidence type="ECO:0000259" key="12">
    <source>
        <dbReference type="Pfam" id="PF01974"/>
    </source>
</evidence>
<evidence type="ECO:0000256" key="1">
    <source>
        <dbReference type="ARBA" id="ARBA00004604"/>
    </source>
</evidence>
<dbReference type="GO" id="GO:0005730">
    <property type="term" value="C:nucleolus"/>
    <property type="evidence" value="ECO:0007669"/>
    <property type="project" value="UniProtKB-SubCell"/>
</dbReference>
<dbReference type="GO" id="GO:0006397">
    <property type="term" value="P:mRNA processing"/>
    <property type="evidence" value="ECO:0007669"/>
    <property type="project" value="UniProtKB-KW"/>
</dbReference>
<evidence type="ECO:0000256" key="2">
    <source>
        <dbReference type="ARBA" id="ARBA00008078"/>
    </source>
</evidence>
<accession>A0A1B6CWN3</accession>
<comment type="function">
    <text evidence="10">Constitutes one of the two catalytic subunit of the tRNA-splicing endonuclease complex, a complex responsible for identification and cleavage of the splice sites in pre-tRNA. It cleaves pre-tRNA at the 5'- and 3'-splice sites to release the intron. The products are an intron and two tRNA half-molecules bearing 2',3'-cyclic phosphate and 5'-OH termini. There are no conserved sequences at the splice sites, but the intron is invariably located at the same site in the gene, placing the splice sites an invariant distance from the constant structural features of the tRNA body.</text>
</comment>
<evidence type="ECO:0000256" key="8">
    <source>
        <dbReference type="ARBA" id="ARBA00064779"/>
    </source>
</evidence>
<dbReference type="Gene3D" id="3.40.1350.10">
    <property type="match status" value="1"/>
</dbReference>
<dbReference type="FunFam" id="3.40.1350.10:FF:000002">
    <property type="entry name" value="tRNA-splicing endonuclease subunit Sen34"/>
    <property type="match status" value="1"/>
</dbReference>
<comment type="subunit">
    <text evidence="8">tRNA splicing endonuclease is a heterotetramer composed of TSEN2, TSEN15, TSEN34/LENG5 and TSEN54. tRNA splicing endonuclease complex also contains proteins of the pre-mRNA 3'-end processing machinery such as CLP1, CPSF1, CPSF4 and CSTF2.</text>
</comment>
<evidence type="ECO:0000256" key="5">
    <source>
        <dbReference type="ARBA" id="ARBA00022694"/>
    </source>
</evidence>
<dbReference type="GO" id="GO:0000214">
    <property type="term" value="C:tRNA-intron endonuclease complex"/>
    <property type="evidence" value="ECO:0007669"/>
    <property type="project" value="UniProtKB-UniRule"/>
</dbReference>
<keyword evidence="6 10" id="KW-0456">Lyase</keyword>
<dbReference type="Pfam" id="PF01974">
    <property type="entry name" value="tRNA_int_endo"/>
    <property type="match status" value="1"/>
</dbReference>
<feature type="domain" description="TSEN34 N-terminal" evidence="13">
    <location>
        <begin position="2"/>
        <end position="69"/>
    </location>
</feature>